<organism evidence="4 5">
    <name type="scientific">Cucurbitaria berberidis CBS 394.84</name>
    <dbReference type="NCBI Taxonomy" id="1168544"/>
    <lineage>
        <taxon>Eukaryota</taxon>
        <taxon>Fungi</taxon>
        <taxon>Dikarya</taxon>
        <taxon>Ascomycota</taxon>
        <taxon>Pezizomycotina</taxon>
        <taxon>Dothideomycetes</taxon>
        <taxon>Pleosporomycetidae</taxon>
        <taxon>Pleosporales</taxon>
        <taxon>Pleosporineae</taxon>
        <taxon>Cucurbitariaceae</taxon>
        <taxon>Cucurbitaria</taxon>
    </lineage>
</organism>
<evidence type="ECO:0000256" key="3">
    <source>
        <dbReference type="ARBA" id="ARBA00023002"/>
    </source>
</evidence>
<dbReference type="InterPro" id="IPR002347">
    <property type="entry name" value="SDR_fam"/>
</dbReference>
<dbReference type="Gene3D" id="3.40.50.720">
    <property type="entry name" value="NAD(P)-binding Rossmann-like Domain"/>
    <property type="match status" value="1"/>
</dbReference>
<dbReference type="OrthoDB" id="542013at2759"/>
<dbReference type="GeneID" id="63848032"/>
<dbReference type="SUPFAM" id="SSF51735">
    <property type="entry name" value="NAD(P)-binding Rossmann-fold domains"/>
    <property type="match status" value="1"/>
</dbReference>
<evidence type="ECO:0000256" key="2">
    <source>
        <dbReference type="ARBA" id="ARBA00022857"/>
    </source>
</evidence>
<dbReference type="GO" id="GO:0016491">
    <property type="term" value="F:oxidoreductase activity"/>
    <property type="evidence" value="ECO:0007669"/>
    <property type="project" value="UniProtKB-KW"/>
</dbReference>
<dbReference type="AlphaFoldDB" id="A0A9P4GNQ7"/>
<name>A0A9P4GNQ7_9PLEO</name>
<gene>
    <name evidence="4" type="ORF">K460DRAFT_330565</name>
</gene>
<accession>A0A9P4GNQ7</accession>
<comment type="caution">
    <text evidence="4">The sequence shown here is derived from an EMBL/GenBank/DDBJ whole genome shotgun (WGS) entry which is preliminary data.</text>
</comment>
<proteinExistence type="inferred from homology"/>
<reference evidence="4" key="1">
    <citation type="submission" date="2020-01" db="EMBL/GenBank/DDBJ databases">
        <authorList>
            <consortium name="DOE Joint Genome Institute"/>
            <person name="Haridas S."/>
            <person name="Albert R."/>
            <person name="Binder M."/>
            <person name="Bloem J."/>
            <person name="Labutti K."/>
            <person name="Salamov A."/>
            <person name="Andreopoulos B."/>
            <person name="Baker S.E."/>
            <person name="Barry K."/>
            <person name="Bills G."/>
            <person name="Bluhm B.H."/>
            <person name="Cannon C."/>
            <person name="Castanera R."/>
            <person name="Culley D.E."/>
            <person name="Daum C."/>
            <person name="Ezra D."/>
            <person name="Gonzalez J.B."/>
            <person name="Henrissat B."/>
            <person name="Kuo A."/>
            <person name="Liang C."/>
            <person name="Lipzen A."/>
            <person name="Lutzoni F."/>
            <person name="Magnuson J."/>
            <person name="Mondo S."/>
            <person name="Nolan M."/>
            <person name="Ohm R."/>
            <person name="Pangilinan J."/>
            <person name="Park H.-J."/>
            <person name="Ramirez L."/>
            <person name="Alfaro M."/>
            <person name="Sun H."/>
            <person name="Tritt A."/>
            <person name="Yoshinaga Y."/>
            <person name="Zwiers L.-H."/>
            <person name="Turgeon B.G."/>
            <person name="Goodwin S.B."/>
            <person name="Spatafora J.W."/>
            <person name="Crous P.W."/>
            <person name="Grigoriev I.V."/>
        </authorList>
    </citation>
    <scope>NUCLEOTIDE SEQUENCE</scope>
    <source>
        <strain evidence="4">CBS 394.84</strain>
    </source>
</reference>
<evidence type="ECO:0000313" key="5">
    <source>
        <dbReference type="Proteomes" id="UP000800039"/>
    </source>
</evidence>
<dbReference type="RefSeq" id="XP_040791595.1">
    <property type="nucleotide sequence ID" value="XM_040930780.1"/>
</dbReference>
<evidence type="ECO:0000256" key="1">
    <source>
        <dbReference type="ARBA" id="ARBA00006484"/>
    </source>
</evidence>
<evidence type="ECO:0000313" key="4">
    <source>
        <dbReference type="EMBL" id="KAF1849032.1"/>
    </source>
</evidence>
<keyword evidence="5" id="KW-1185">Reference proteome</keyword>
<dbReference type="EMBL" id="ML976615">
    <property type="protein sequence ID" value="KAF1849032.1"/>
    <property type="molecule type" value="Genomic_DNA"/>
</dbReference>
<sequence>MASMNLPPSHDTVLKLFLRGSRTPNNKYPNVSLGGQTVLVTGSNSGIGLACAHILPTLGVSHLILAVRSTIKGEEAATPIRKAHPGTKVEVWELDMLSYPSIQAFARKCATLPRIDIAILNAGVSSGSVSKINASTGHEETFQVNYFSTALLSLLLLPVLKPKSSDRYDQPGRLTIVGSGMGLLSTFENRNTVPLIPSFDVPFSGFQAAGERYAVTKTLVMMLVHKLSEAVDADDVIVNTVEPGFTSGTALHRDYSWAGKISMALMKKFLSRTPEQAAWTYLDAAAVKGRESHGGFVMFWEVFPFHQMMHTREGKQTMERLWDETMAELEFAGVRQILESIRRKQ</sequence>
<protein>
    <submittedName>
        <fullName evidence="4">Short-chain dehydrogenase/reductase family protein</fullName>
    </submittedName>
</protein>
<dbReference type="PRINTS" id="PR00081">
    <property type="entry name" value="GDHRDH"/>
</dbReference>
<keyword evidence="3" id="KW-0560">Oxidoreductase</keyword>
<comment type="similarity">
    <text evidence="1">Belongs to the short-chain dehydrogenases/reductases (SDR) family.</text>
</comment>
<dbReference type="PANTHER" id="PTHR24320:SF252">
    <property type="entry name" value="DEHYDROGENASE_REDUCTASE FAMILY PROTEIN, PUTATIVE (AFU_ORTHOLOGUE AFUA_3G08550)-RELATED"/>
    <property type="match status" value="1"/>
</dbReference>
<keyword evidence="2" id="KW-0521">NADP</keyword>
<dbReference type="PANTHER" id="PTHR24320">
    <property type="entry name" value="RETINOL DEHYDROGENASE"/>
    <property type="match status" value="1"/>
</dbReference>
<dbReference type="Proteomes" id="UP000800039">
    <property type="component" value="Unassembled WGS sequence"/>
</dbReference>
<dbReference type="InterPro" id="IPR036291">
    <property type="entry name" value="NAD(P)-bd_dom_sf"/>
</dbReference>
<dbReference type="Pfam" id="PF00106">
    <property type="entry name" value="adh_short"/>
    <property type="match status" value="1"/>
</dbReference>